<proteinExistence type="predicted"/>
<dbReference type="AlphaFoldDB" id="A0AAV4R220"/>
<accession>A0AAV4R220</accession>
<sequence>MSGRLDLEKCSKNLYPMMEQLERVREVRVHLSSSEWIRGTMGSSPMSGGSSNLPASHRWKALQGTLESAGGGLAGGLKVE</sequence>
<dbReference type="Proteomes" id="UP001054945">
    <property type="component" value="Unassembled WGS sequence"/>
</dbReference>
<evidence type="ECO:0000313" key="1">
    <source>
        <dbReference type="EMBL" id="GIY14631.1"/>
    </source>
</evidence>
<evidence type="ECO:0000313" key="2">
    <source>
        <dbReference type="Proteomes" id="UP001054945"/>
    </source>
</evidence>
<comment type="caution">
    <text evidence="1">The sequence shown here is derived from an EMBL/GenBank/DDBJ whole genome shotgun (WGS) entry which is preliminary data.</text>
</comment>
<gene>
    <name evidence="1" type="ORF">CEXT_764371</name>
</gene>
<dbReference type="EMBL" id="BPLR01007121">
    <property type="protein sequence ID" value="GIY14631.1"/>
    <property type="molecule type" value="Genomic_DNA"/>
</dbReference>
<keyword evidence="2" id="KW-1185">Reference proteome</keyword>
<organism evidence="1 2">
    <name type="scientific">Caerostris extrusa</name>
    <name type="common">Bark spider</name>
    <name type="synonym">Caerostris bankana</name>
    <dbReference type="NCBI Taxonomy" id="172846"/>
    <lineage>
        <taxon>Eukaryota</taxon>
        <taxon>Metazoa</taxon>
        <taxon>Ecdysozoa</taxon>
        <taxon>Arthropoda</taxon>
        <taxon>Chelicerata</taxon>
        <taxon>Arachnida</taxon>
        <taxon>Araneae</taxon>
        <taxon>Araneomorphae</taxon>
        <taxon>Entelegynae</taxon>
        <taxon>Araneoidea</taxon>
        <taxon>Araneidae</taxon>
        <taxon>Caerostris</taxon>
    </lineage>
</organism>
<protein>
    <submittedName>
        <fullName evidence="1">Uncharacterized protein</fullName>
    </submittedName>
</protein>
<reference evidence="1 2" key="1">
    <citation type="submission" date="2021-06" db="EMBL/GenBank/DDBJ databases">
        <title>Caerostris extrusa draft genome.</title>
        <authorList>
            <person name="Kono N."/>
            <person name="Arakawa K."/>
        </authorList>
    </citation>
    <scope>NUCLEOTIDE SEQUENCE [LARGE SCALE GENOMIC DNA]</scope>
</reference>
<name>A0AAV4R220_CAEEX</name>